<evidence type="ECO:0000313" key="1">
    <source>
        <dbReference type="EMBL" id="AHC40195.1"/>
    </source>
</evidence>
<accession>A0ABN4BQU2</accession>
<keyword evidence="2" id="KW-1185">Reference proteome</keyword>
<name>A0ABN4BQU2_9MOLU</name>
<evidence type="ECO:0000313" key="2">
    <source>
        <dbReference type="Proteomes" id="UP000018745"/>
    </source>
</evidence>
<protein>
    <submittedName>
        <fullName evidence="1">Uncharacterized protein</fullName>
    </submittedName>
</protein>
<dbReference type="EMBL" id="CP006935">
    <property type="protein sequence ID" value="AHC40195.1"/>
    <property type="molecule type" value="Genomic_DNA"/>
</dbReference>
<reference evidence="1 2" key="1">
    <citation type="journal article" date="2014" name="Genome Announc.">
        <title>Complete Genome Sequence of Mycoplasma ovis Strain Michigan, a Hemoplasma of Sheep with Two Distinct 16S rRNA Genes.</title>
        <authorList>
            <person name="Deshuillers P.L."/>
            <person name="Santos A.P."/>
            <person name="do Nascimento N.C."/>
            <person name="Hampel J.A."/>
            <person name="Bergin I.L."/>
            <person name="Dyson M.C."/>
            <person name="Messick J.B."/>
        </authorList>
    </citation>
    <scope>NUCLEOTIDE SEQUENCE [LARGE SCALE GENOMIC DNA]</scope>
    <source>
        <strain evidence="1 2">Michigan</strain>
    </source>
</reference>
<proteinExistence type="predicted"/>
<dbReference type="Proteomes" id="UP000018745">
    <property type="component" value="Chromosome"/>
</dbReference>
<gene>
    <name evidence="1" type="ORF">OVS_01350</name>
</gene>
<sequence length="99" mass="11421">MNWSYGPRVNLKLVFNWVMSISGRALQGFAGLVAVATTPLAIFSTQKSSVEIQSYQNNLTVAGGAKISRLNNKWYKKWKKYWKKMLKKQKIKENMDILH</sequence>
<organism evidence="1 2">
    <name type="scientific">Mycoplasma ovis str. Michigan</name>
    <dbReference type="NCBI Taxonomy" id="1415773"/>
    <lineage>
        <taxon>Bacteria</taxon>
        <taxon>Bacillati</taxon>
        <taxon>Mycoplasmatota</taxon>
        <taxon>Mollicutes</taxon>
        <taxon>Mycoplasmataceae</taxon>
        <taxon>Mycoplasma</taxon>
    </lineage>
</organism>